<comment type="subcellular location">
    <subcellularLocation>
        <location evidence="2">Cytoplasm</location>
    </subcellularLocation>
</comment>
<dbReference type="PANTHER" id="PTHR23155">
    <property type="entry name" value="DISEASE RESISTANCE PROTEIN RP"/>
    <property type="match status" value="1"/>
</dbReference>
<dbReference type="Pfam" id="PF00931">
    <property type="entry name" value="NB-ARC"/>
    <property type="match status" value="1"/>
</dbReference>
<dbReference type="Gene3D" id="1.20.5.4130">
    <property type="match status" value="1"/>
</dbReference>
<evidence type="ECO:0000256" key="3">
    <source>
        <dbReference type="ARBA" id="ARBA00008894"/>
    </source>
</evidence>
<dbReference type="InterPro" id="IPR032675">
    <property type="entry name" value="LRR_dom_sf"/>
</dbReference>
<dbReference type="Gene3D" id="3.40.50.300">
    <property type="entry name" value="P-loop containing nucleotide triphosphate hydrolases"/>
    <property type="match status" value="1"/>
</dbReference>
<dbReference type="PANTHER" id="PTHR23155:SF1152">
    <property type="entry name" value="AAA+ ATPASE DOMAIN-CONTAINING PROTEIN"/>
    <property type="match status" value="1"/>
</dbReference>
<evidence type="ECO:0000259" key="13">
    <source>
        <dbReference type="Pfam" id="PF23559"/>
    </source>
</evidence>
<evidence type="ECO:0000256" key="7">
    <source>
        <dbReference type="ARBA" id="ARBA00022737"/>
    </source>
</evidence>
<evidence type="ECO:0000256" key="10">
    <source>
        <dbReference type="ARBA" id="ARBA00022840"/>
    </source>
</evidence>
<keyword evidence="8" id="KW-0547">Nucleotide-binding</keyword>
<gene>
    <name evidence="14" type="primary">LOC107829937</name>
</gene>
<evidence type="ECO:0000256" key="4">
    <source>
        <dbReference type="ARBA" id="ARBA00022490"/>
    </source>
</evidence>
<comment type="similarity">
    <text evidence="3">Belongs to the disease resistance NB-LRR family.</text>
</comment>
<evidence type="ECO:0000256" key="5">
    <source>
        <dbReference type="ARBA" id="ARBA00022614"/>
    </source>
</evidence>
<evidence type="ECO:0000256" key="6">
    <source>
        <dbReference type="ARBA" id="ARBA00022667"/>
    </source>
</evidence>
<evidence type="ECO:0000259" key="12">
    <source>
        <dbReference type="Pfam" id="PF18052"/>
    </source>
</evidence>
<evidence type="ECO:0000259" key="11">
    <source>
        <dbReference type="Pfam" id="PF00931"/>
    </source>
</evidence>
<keyword evidence="6" id="KW-0381">Hypersensitive response</keyword>
<dbReference type="InterPro" id="IPR027417">
    <property type="entry name" value="P-loop_NTPase"/>
</dbReference>
<evidence type="ECO:0000256" key="2">
    <source>
        <dbReference type="ARBA" id="ARBA00004496"/>
    </source>
</evidence>
<name>A0A1S4DHP4_TOBAC</name>
<evidence type="ECO:0000256" key="9">
    <source>
        <dbReference type="ARBA" id="ARBA00022821"/>
    </source>
</evidence>
<reference evidence="14" key="1">
    <citation type="submission" date="2025-08" db="UniProtKB">
        <authorList>
            <consortium name="RefSeq"/>
        </authorList>
    </citation>
    <scope>IDENTIFICATION</scope>
</reference>
<dbReference type="InterPro" id="IPR042197">
    <property type="entry name" value="Apaf_helical"/>
</dbReference>
<dbReference type="Gene3D" id="3.80.10.10">
    <property type="entry name" value="Ribonuclease Inhibitor"/>
    <property type="match status" value="1"/>
</dbReference>
<protein>
    <submittedName>
        <fullName evidence="14">Late blight resistance protein homolog R1A-4</fullName>
    </submittedName>
</protein>
<evidence type="ECO:0000256" key="8">
    <source>
        <dbReference type="ARBA" id="ARBA00022741"/>
    </source>
</evidence>
<dbReference type="PaxDb" id="4097-A0A1S4DHP4"/>
<dbReference type="SMR" id="A0A1S4DHP4"/>
<dbReference type="Pfam" id="PF18052">
    <property type="entry name" value="Rx_N"/>
    <property type="match status" value="1"/>
</dbReference>
<keyword evidence="9" id="KW-0611">Plant defense</keyword>
<organism evidence="14">
    <name type="scientific">Nicotiana tabacum</name>
    <name type="common">Common tobacco</name>
    <dbReference type="NCBI Taxonomy" id="4097"/>
    <lineage>
        <taxon>Eukaryota</taxon>
        <taxon>Viridiplantae</taxon>
        <taxon>Streptophyta</taxon>
        <taxon>Embryophyta</taxon>
        <taxon>Tracheophyta</taxon>
        <taxon>Spermatophyta</taxon>
        <taxon>Magnoliopsida</taxon>
        <taxon>eudicotyledons</taxon>
        <taxon>Gunneridae</taxon>
        <taxon>Pentapetalae</taxon>
        <taxon>asterids</taxon>
        <taxon>lamiids</taxon>
        <taxon>Solanales</taxon>
        <taxon>Solanaceae</taxon>
        <taxon>Nicotianoideae</taxon>
        <taxon>Nicotianeae</taxon>
        <taxon>Nicotiana</taxon>
    </lineage>
</organism>
<keyword evidence="4" id="KW-0963">Cytoplasm</keyword>
<dbReference type="InterPro" id="IPR044974">
    <property type="entry name" value="Disease_R_plants"/>
</dbReference>
<dbReference type="FunFam" id="1.10.10.10:FF:000322">
    <property type="entry name" value="Probable disease resistance protein At1g63360"/>
    <property type="match status" value="1"/>
</dbReference>
<dbReference type="InterPro" id="IPR058922">
    <property type="entry name" value="WHD_DRP"/>
</dbReference>
<dbReference type="GO" id="GO:0043531">
    <property type="term" value="F:ADP binding"/>
    <property type="evidence" value="ECO:0007669"/>
    <property type="project" value="InterPro"/>
</dbReference>
<dbReference type="Gene3D" id="1.10.10.10">
    <property type="entry name" value="Winged helix-like DNA-binding domain superfamily/Winged helix DNA-binding domain"/>
    <property type="match status" value="1"/>
</dbReference>
<dbReference type="GO" id="GO:0009626">
    <property type="term" value="P:plant-type hypersensitive response"/>
    <property type="evidence" value="ECO:0007669"/>
    <property type="project" value="UniProtKB-KW"/>
</dbReference>
<sequence length="846" mass="97394">MRIHFFRRVEILVIDAGLIVYSLYDSRKSKEDRNQDLFLLADKIQLVKKQIYLDIREGIQPHLPKNDVLGFFVFLLNGLKELLSSHADSLASVQNELDVVHEELQLLQPFLEDVARQRHNKPEELQNLAERVIDKAYEVEYIVDSFVVRDIPHTYLTVWLSEIIWEIKLIKTELTKSSVKNMTIASSSADEELIGFDDVRETIRGQLVRVSPELDVISIVGMAGTGKTTLARSFIKNDSHFDFWGECRVSQVYTRKDLLLSILSSNCDPTEISKEADDELADRLRKLLLTKRYLLIIDDVWEVKAWDDLILCFPDARNGSRIILTTRLQKVSVYAKLVTEPHFLRPLNEQESWLLLQKRVFGKEICPEQLKEVGEKIAKKCDGLPLSIVLVAGLLTKMDRTEGCWTQMELSFGERIQDGAKDLVKLSYNDLPYKLKPCFLYFGAFLEDREISVSKVTCLWISEAFIENDGEKCLEDIAEDYLDDLIGRNLVMVTKKRSIGKNKACRVHDLMLDFCKEKAEEDNFLLWLKRDLDANPPHFFSEKPVHRAYHFALIRMILLGGGHHAHTLVQYFSGRYLAVQTTEDSIPSSKENLWNLQTFIVKRNGGHVLLPDTLWKLSKLRNVSISDSALFNLRGARESLDENPSKLDNLATLSSIYVSRKDNMERIVRRTPNLRKLRCIFADPWGWEKNENRFPDLDSLSQLETLKVVFISIPEIGPSILNFPMNLKKLTLCKFPLPPAEISTIANLLNLEVLKLQQVAFEMDEWEVRDNEFPQLKFLELENLTLSKWEVSDEAFCCLEKLVLHGCSHLEAIPDCFEDQLFSVVVGHCSLVGCSELLMYYCGPWQ</sequence>
<dbReference type="SUPFAM" id="SSF52540">
    <property type="entry name" value="P-loop containing nucleoside triphosphate hydrolases"/>
    <property type="match status" value="1"/>
</dbReference>
<comment type="function">
    <text evidence="1">Confers resistance to late blight (Phytophthora infestans) races carrying the avirulence gene Avr1. Resistance proteins guard the plant against pathogens that contain an appropriate avirulence protein via an indirect interaction with this avirulence protein. That triggers a defense system including the hypersensitive response, which restricts the pathogen growth.</text>
</comment>
<feature type="domain" description="NB-ARC" evidence="11">
    <location>
        <begin position="200"/>
        <end position="364"/>
    </location>
</feature>
<dbReference type="GO" id="GO:0005737">
    <property type="term" value="C:cytoplasm"/>
    <property type="evidence" value="ECO:0007669"/>
    <property type="project" value="UniProtKB-SubCell"/>
</dbReference>
<evidence type="ECO:0000256" key="1">
    <source>
        <dbReference type="ARBA" id="ARBA00002074"/>
    </source>
</evidence>
<proteinExistence type="inferred from homology"/>
<dbReference type="OMA" id="TEICHKI"/>
<keyword evidence="5" id="KW-0433">Leucine-rich repeat</keyword>
<keyword evidence="7" id="KW-0677">Repeat</keyword>
<dbReference type="PRINTS" id="PR00364">
    <property type="entry name" value="DISEASERSIST"/>
</dbReference>
<feature type="domain" description="Disease resistance N-terminal" evidence="12">
    <location>
        <begin position="74"/>
        <end position="151"/>
    </location>
</feature>
<dbReference type="OrthoDB" id="1285647at2759"/>
<dbReference type="InterPro" id="IPR041118">
    <property type="entry name" value="Rx_N"/>
</dbReference>
<dbReference type="InterPro" id="IPR036388">
    <property type="entry name" value="WH-like_DNA-bd_sf"/>
</dbReference>
<accession>A0A1S4DHP4</accession>
<dbReference type="KEGG" id="nta:107829937"/>
<feature type="domain" description="Disease resistance protein winged helix" evidence="13">
    <location>
        <begin position="445"/>
        <end position="514"/>
    </location>
</feature>
<keyword evidence="10" id="KW-0067">ATP-binding</keyword>
<dbReference type="RefSeq" id="XP_016512895.1">
    <property type="nucleotide sequence ID" value="XM_016657409.1"/>
</dbReference>
<dbReference type="GO" id="GO:0005524">
    <property type="term" value="F:ATP binding"/>
    <property type="evidence" value="ECO:0007669"/>
    <property type="project" value="UniProtKB-KW"/>
</dbReference>
<dbReference type="InterPro" id="IPR002182">
    <property type="entry name" value="NB-ARC"/>
</dbReference>
<evidence type="ECO:0000313" key="14">
    <source>
        <dbReference type="RefSeq" id="XP_016512895.1"/>
    </source>
</evidence>
<dbReference type="CDD" id="cd14798">
    <property type="entry name" value="RX-CC_like"/>
    <property type="match status" value="1"/>
</dbReference>
<dbReference type="Gene3D" id="1.10.8.430">
    <property type="entry name" value="Helical domain of apoptotic protease-activating factors"/>
    <property type="match status" value="1"/>
</dbReference>
<dbReference type="Pfam" id="PF23559">
    <property type="entry name" value="WHD_DRP"/>
    <property type="match status" value="1"/>
</dbReference>
<dbReference type="SUPFAM" id="SSF52058">
    <property type="entry name" value="L domain-like"/>
    <property type="match status" value="1"/>
</dbReference>
<dbReference type="AlphaFoldDB" id="A0A1S4DHP4"/>
<dbReference type="InterPro" id="IPR038005">
    <property type="entry name" value="RX-like_CC"/>
</dbReference>